<feature type="transmembrane region" description="Helical" evidence="1">
    <location>
        <begin position="49"/>
        <end position="68"/>
    </location>
</feature>
<gene>
    <name evidence="2" type="ORF">OLX77_08085</name>
</gene>
<dbReference type="EMBL" id="JAPHEH010000001">
    <property type="protein sequence ID" value="MDG4476112.1"/>
    <property type="molecule type" value="Genomic_DNA"/>
</dbReference>
<accession>A0A9X4MGB9</accession>
<dbReference type="AlphaFoldDB" id="A0A9X4MGB9"/>
<comment type="caution">
    <text evidence="2">The sequence shown here is derived from an EMBL/GenBank/DDBJ whole genome shotgun (WGS) entry which is preliminary data.</text>
</comment>
<keyword evidence="1" id="KW-0812">Transmembrane</keyword>
<keyword evidence="1" id="KW-1133">Transmembrane helix</keyword>
<feature type="transmembrane region" description="Helical" evidence="1">
    <location>
        <begin position="12"/>
        <end position="28"/>
    </location>
</feature>
<dbReference type="Proteomes" id="UP001154240">
    <property type="component" value="Unassembled WGS sequence"/>
</dbReference>
<dbReference type="RefSeq" id="WP_307633081.1">
    <property type="nucleotide sequence ID" value="NZ_JAPHEH010000001.1"/>
</dbReference>
<name>A0A9X4MGB9_9BACT</name>
<evidence type="ECO:0000256" key="1">
    <source>
        <dbReference type="SAM" id="Phobius"/>
    </source>
</evidence>
<sequence>MLQFLDQLPFSILIVFAIFMLLAPFHPMPHVVEKILMLKNGQLHRPIDIFDLLFHLAPLLLLGLKWWLSQGRP</sequence>
<protein>
    <submittedName>
        <fullName evidence="2">RND transporter</fullName>
    </submittedName>
</protein>
<evidence type="ECO:0000313" key="3">
    <source>
        <dbReference type="Proteomes" id="UP001154240"/>
    </source>
</evidence>
<evidence type="ECO:0000313" key="2">
    <source>
        <dbReference type="EMBL" id="MDG4476112.1"/>
    </source>
</evidence>
<proteinExistence type="predicted"/>
<keyword evidence="3" id="KW-1185">Reference proteome</keyword>
<keyword evidence="1" id="KW-0472">Membrane</keyword>
<organism evidence="2 3">
    <name type="scientific">Thiovibrio frasassiensis</name>
    <dbReference type="NCBI Taxonomy" id="2984131"/>
    <lineage>
        <taxon>Bacteria</taxon>
        <taxon>Pseudomonadati</taxon>
        <taxon>Thermodesulfobacteriota</taxon>
        <taxon>Desulfobulbia</taxon>
        <taxon>Desulfobulbales</taxon>
        <taxon>Thiovibrionaceae</taxon>
        <taxon>Thiovibrio</taxon>
    </lineage>
</organism>
<reference evidence="2" key="2">
    <citation type="submission" date="2022-10" db="EMBL/GenBank/DDBJ databases">
        <authorList>
            <person name="Aronson H.S."/>
        </authorList>
    </citation>
    <scope>NUCLEOTIDE SEQUENCE</scope>
    <source>
        <strain evidence="2">RS19-109</strain>
    </source>
</reference>
<reference evidence="2" key="1">
    <citation type="journal article" date="2022" name="bioRxiv">
        <title>Thiovibrio frasassiensisgen. nov., sp. nov., an autotrophic, elemental sulfur disproportionating bacterium isolated from sulfidic karst sediment, and proposal of Thiovibrionaceae fam. nov.</title>
        <authorList>
            <person name="Aronson H."/>
            <person name="Thomas C."/>
            <person name="Bhattacharyya M."/>
            <person name="Eckstein S."/>
            <person name="Jensen S."/>
            <person name="Barco R."/>
            <person name="Macalady J."/>
            <person name="Amend J."/>
        </authorList>
    </citation>
    <scope>NUCLEOTIDE SEQUENCE</scope>
    <source>
        <strain evidence="2">RS19-109</strain>
    </source>
</reference>